<evidence type="ECO:0000256" key="8">
    <source>
        <dbReference type="SAM" id="MobiDB-lite"/>
    </source>
</evidence>
<dbReference type="GO" id="GO:1903457">
    <property type="term" value="P:lactate catabolic process"/>
    <property type="evidence" value="ECO:0007669"/>
    <property type="project" value="TreeGrafter"/>
</dbReference>
<keyword evidence="2" id="KW-0285">Flavoprotein</keyword>
<protein>
    <submittedName>
        <fullName evidence="10">FAD-binding oxidoreductase</fullName>
    </submittedName>
</protein>
<dbReference type="InterPro" id="IPR016169">
    <property type="entry name" value="FAD-bd_PCMH_sub2"/>
</dbReference>
<dbReference type="Pfam" id="PF02754">
    <property type="entry name" value="CCG"/>
    <property type="match status" value="1"/>
</dbReference>
<feature type="domain" description="FAD-binding PCMH-type" evidence="9">
    <location>
        <begin position="141"/>
        <end position="370"/>
    </location>
</feature>
<sequence>MWTPIAPDRRSRPLRRPASRRPRGARTLPDRGGGRSSRAADAAEDRGEAGASSCRISGEGHPQREQDRPHHRVRQGARVGVSGTQERVEIRAPSGRVAAEFTPYSVEAARALEADLGQALGRAVDFGSQGRALFATDASNYRQVPIGVVTPRSREEVVETVRLCRRHAAPIVARGGGTSLAGQACNVAVVIDFSRYLDRIVALDPEARLACVEPGCILDTLRDAAEKHHLTFGPDPSTHNRNTLGGMIGNNSCGVHSVMAGRTSDNVERMTILTYDGEIWEVGPTPAPELDRIVAGGGRRGEAYAGMRDLIGRYGALIERRYPDIPRLVSGFENLDALLPGRDFNVASALVGTEGTCALVLDATLRLVPSPPCRALAVLGFDDIFLAADAVPEVLALGPIGIEGFDDLLFKYVGEGHAGREGLKLFPQGKGWLIVETGGDTLAEARQEAERIAARMKGRCNGVVICDPRQQRKIWDAREGGLGATAMVPDKPESWEGWEDAAVPREQLGNYLRDFKALMHRHGYESAVYGHFGDGLVHCRINFDLRTEAGLANWRDFLGEAAQLVTSYGGSLSGEHGDGQARAELLETMYGPELVQCFREFKAIWDPRNRMNPGKAIDPFPVDANLRLGPGYRPPQLDTHFAYEADHGSFAHATIRCVGVGACRRLDAGDEVMCPSYMATREEKHSTRGRAHLLHEMVRGEVIKDGWESREVEDALSLCLACKGCRRDCPVSVDMATYKAEFRSHHYKHRLRPRSAYSMGFIHKAARLAEPAPWLANFLTRTPGVSALTKWIGGVHPKAELPAFARRSFRRWTLDRGTSSVGGDRILLWPDTFNNYFRPETAIAATRVLESAGYSVAIPPRPLCCGRPLYDWGFLDQAKALWEESFVALKSEIEQGTPIIGLEPACTSAFKDELTGLFPKRAEAKRLSEQVVHFTDFVAAHFDRFPEPRTGGRALVQAHCHHHAVIGFEPEMALLERLHITTERPPQGCCGMAGAFGFAKETHDVATAIGERVLLPAVREAPDDSLILADGFSCREQIERTGRRTRHIAELLAERMLDVAV</sequence>
<name>A0A2U2J1K5_9SPHN</name>
<evidence type="ECO:0000313" key="11">
    <source>
        <dbReference type="Proteomes" id="UP000245916"/>
    </source>
</evidence>
<evidence type="ECO:0000256" key="3">
    <source>
        <dbReference type="ARBA" id="ARBA00022723"/>
    </source>
</evidence>
<dbReference type="GO" id="GO:0008720">
    <property type="term" value="F:D-lactate dehydrogenase (NAD+) activity"/>
    <property type="evidence" value="ECO:0007669"/>
    <property type="project" value="TreeGrafter"/>
</dbReference>
<organism evidence="10 11">
    <name type="scientific">Allosphingosinicella humi</name>
    <dbReference type="NCBI Taxonomy" id="2068657"/>
    <lineage>
        <taxon>Bacteria</taxon>
        <taxon>Pseudomonadati</taxon>
        <taxon>Pseudomonadota</taxon>
        <taxon>Alphaproteobacteria</taxon>
        <taxon>Sphingomonadales</taxon>
        <taxon>Sphingomonadaceae</taxon>
        <taxon>Allosphingosinicella</taxon>
    </lineage>
</organism>
<dbReference type="InterPro" id="IPR004113">
    <property type="entry name" value="FAD-bd_oxidored_4_C"/>
</dbReference>
<dbReference type="PROSITE" id="PS00198">
    <property type="entry name" value="4FE4S_FER_1"/>
    <property type="match status" value="1"/>
</dbReference>
<dbReference type="SUPFAM" id="SSF56176">
    <property type="entry name" value="FAD-binding/transporter-associated domain-like"/>
    <property type="match status" value="1"/>
</dbReference>
<keyword evidence="4" id="KW-0274">FAD</keyword>
<evidence type="ECO:0000256" key="7">
    <source>
        <dbReference type="ARBA" id="ARBA00023014"/>
    </source>
</evidence>
<dbReference type="InterPro" id="IPR017900">
    <property type="entry name" value="4Fe4S_Fe_S_CS"/>
</dbReference>
<dbReference type="Gene3D" id="3.30.465.10">
    <property type="match status" value="1"/>
</dbReference>
<keyword evidence="7" id="KW-0411">Iron-sulfur</keyword>
<dbReference type="SUPFAM" id="SSF55103">
    <property type="entry name" value="FAD-linked oxidases, C-terminal domain"/>
    <property type="match status" value="1"/>
</dbReference>
<dbReference type="Gene3D" id="3.30.43.10">
    <property type="entry name" value="Uridine Diphospho-n-acetylenolpyruvylglucosamine Reductase, domain 2"/>
    <property type="match status" value="1"/>
</dbReference>
<comment type="caution">
    <text evidence="10">The sequence shown here is derived from an EMBL/GenBank/DDBJ whole genome shotgun (WGS) entry which is preliminary data.</text>
</comment>
<dbReference type="Pfam" id="PF01565">
    <property type="entry name" value="FAD_binding_4"/>
    <property type="match status" value="1"/>
</dbReference>
<dbReference type="GO" id="GO:0071949">
    <property type="term" value="F:FAD binding"/>
    <property type="evidence" value="ECO:0007669"/>
    <property type="project" value="InterPro"/>
</dbReference>
<dbReference type="PROSITE" id="PS51387">
    <property type="entry name" value="FAD_PCMH"/>
    <property type="match status" value="1"/>
</dbReference>
<dbReference type="SUPFAM" id="SSF46548">
    <property type="entry name" value="alpha-helical ferredoxin"/>
    <property type="match status" value="1"/>
</dbReference>
<evidence type="ECO:0000256" key="2">
    <source>
        <dbReference type="ARBA" id="ARBA00022630"/>
    </source>
</evidence>
<evidence type="ECO:0000256" key="5">
    <source>
        <dbReference type="ARBA" id="ARBA00023002"/>
    </source>
</evidence>
<evidence type="ECO:0000256" key="4">
    <source>
        <dbReference type="ARBA" id="ARBA00022827"/>
    </source>
</evidence>
<accession>A0A2U2J1K5</accession>
<dbReference type="PANTHER" id="PTHR11748:SF119">
    <property type="entry name" value="D-2-HYDROXYGLUTARATE DEHYDROGENASE"/>
    <property type="match status" value="1"/>
</dbReference>
<proteinExistence type="predicted"/>
<dbReference type="InterPro" id="IPR016166">
    <property type="entry name" value="FAD-bd_PCMH"/>
</dbReference>
<comment type="cofactor">
    <cofactor evidence="1">
        <name>FAD</name>
        <dbReference type="ChEBI" id="CHEBI:57692"/>
    </cofactor>
</comment>
<evidence type="ECO:0000259" key="9">
    <source>
        <dbReference type="PROSITE" id="PS51387"/>
    </source>
</evidence>
<dbReference type="InterPro" id="IPR036318">
    <property type="entry name" value="FAD-bd_PCMH-like_sf"/>
</dbReference>
<feature type="compositionally biased region" description="Basic residues" evidence="8">
    <location>
        <begin position="12"/>
        <end position="24"/>
    </location>
</feature>
<evidence type="ECO:0000256" key="6">
    <source>
        <dbReference type="ARBA" id="ARBA00023004"/>
    </source>
</evidence>
<dbReference type="Gene3D" id="1.10.45.10">
    <property type="entry name" value="Vanillyl-alcohol Oxidase, Chain A, domain 4"/>
    <property type="match status" value="1"/>
</dbReference>
<dbReference type="InterPro" id="IPR017896">
    <property type="entry name" value="4Fe4S_Fe-S-bd"/>
</dbReference>
<dbReference type="InterPro" id="IPR016171">
    <property type="entry name" value="Vanillyl_alc_oxidase_C-sub2"/>
</dbReference>
<dbReference type="GO" id="GO:0046872">
    <property type="term" value="F:metal ion binding"/>
    <property type="evidence" value="ECO:0007669"/>
    <property type="project" value="UniProtKB-KW"/>
</dbReference>
<reference evidence="10 11" key="1">
    <citation type="submission" date="2018-05" db="EMBL/GenBank/DDBJ databases">
        <title>Genome of Sphingosinicella humi QZX222.</title>
        <authorList>
            <person name="Qiao Z."/>
            <person name="Wang G."/>
        </authorList>
    </citation>
    <scope>NUCLEOTIDE SEQUENCE [LARGE SCALE GENOMIC DNA]</scope>
    <source>
        <strain evidence="10 11">QZX222</strain>
    </source>
</reference>
<keyword evidence="11" id="KW-1185">Reference proteome</keyword>
<dbReference type="GO" id="GO:0004458">
    <property type="term" value="F:D-lactate dehydrogenase (cytochrome) activity"/>
    <property type="evidence" value="ECO:0007669"/>
    <property type="project" value="TreeGrafter"/>
</dbReference>
<dbReference type="GO" id="GO:0051536">
    <property type="term" value="F:iron-sulfur cluster binding"/>
    <property type="evidence" value="ECO:0007669"/>
    <property type="project" value="UniProtKB-KW"/>
</dbReference>
<dbReference type="InterPro" id="IPR004017">
    <property type="entry name" value="Cys_rich_dom"/>
</dbReference>
<dbReference type="Gene3D" id="3.30.70.2740">
    <property type="match status" value="1"/>
</dbReference>
<keyword evidence="3" id="KW-0479">Metal-binding</keyword>
<dbReference type="EMBL" id="QFFF01000001">
    <property type="protein sequence ID" value="PWG02217.1"/>
    <property type="molecule type" value="Genomic_DNA"/>
</dbReference>
<dbReference type="Pfam" id="PF13183">
    <property type="entry name" value="Fer4_8"/>
    <property type="match status" value="1"/>
</dbReference>
<evidence type="ECO:0000256" key="1">
    <source>
        <dbReference type="ARBA" id="ARBA00001974"/>
    </source>
</evidence>
<dbReference type="Pfam" id="PF02913">
    <property type="entry name" value="FAD-oxidase_C"/>
    <property type="match status" value="1"/>
</dbReference>
<keyword evidence="6" id="KW-0408">Iron</keyword>
<dbReference type="AlphaFoldDB" id="A0A2U2J1K5"/>
<gene>
    <name evidence="10" type="ORF">DF286_04550</name>
</gene>
<dbReference type="InterPro" id="IPR016167">
    <property type="entry name" value="FAD-bd_PCMH_sub1"/>
</dbReference>
<dbReference type="InterPro" id="IPR016164">
    <property type="entry name" value="FAD-linked_Oxase-like_C"/>
</dbReference>
<feature type="region of interest" description="Disordered" evidence="8">
    <location>
        <begin position="1"/>
        <end position="82"/>
    </location>
</feature>
<dbReference type="InterPro" id="IPR006094">
    <property type="entry name" value="Oxid_FAD_bind_N"/>
</dbReference>
<keyword evidence="5" id="KW-0560">Oxidoreductase</keyword>
<dbReference type="Proteomes" id="UP000245916">
    <property type="component" value="Unassembled WGS sequence"/>
</dbReference>
<dbReference type="PANTHER" id="PTHR11748">
    <property type="entry name" value="D-LACTATE DEHYDROGENASE"/>
    <property type="match status" value="1"/>
</dbReference>
<evidence type="ECO:0000313" key="10">
    <source>
        <dbReference type="EMBL" id="PWG02217.1"/>
    </source>
</evidence>